<keyword evidence="2" id="KW-1185">Reference proteome</keyword>
<dbReference type="EMBL" id="NBSH01000003">
    <property type="protein sequence ID" value="ORX38882.1"/>
    <property type="molecule type" value="Genomic_DNA"/>
</dbReference>
<dbReference type="Proteomes" id="UP000193218">
    <property type="component" value="Unassembled WGS sequence"/>
</dbReference>
<evidence type="ECO:0000313" key="1">
    <source>
        <dbReference type="EMBL" id="ORX38882.1"/>
    </source>
</evidence>
<organism evidence="1 2">
    <name type="scientific">Kockovaella imperatae</name>
    <dbReference type="NCBI Taxonomy" id="4999"/>
    <lineage>
        <taxon>Eukaryota</taxon>
        <taxon>Fungi</taxon>
        <taxon>Dikarya</taxon>
        <taxon>Basidiomycota</taxon>
        <taxon>Agaricomycotina</taxon>
        <taxon>Tremellomycetes</taxon>
        <taxon>Tremellales</taxon>
        <taxon>Cuniculitremaceae</taxon>
        <taxon>Kockovaella</taxon>
    </lineage>
</organism>
<reference evidence="1 2" key="1">
    <citation type="submission" date="2017-03" db="EMBL/GenBank/DDBJ databases">
        <title>Widespread Adenine N6-methylation of Active Genes in Fungi.</title>
        <authorList>
            <consortium name="DOE Joint Genome Institute"/>
            <person name="Mondo S.J."/>
            <person name="Dannebaum R.O."/>
            <person name="Kuo R.C."/>
            <person name="Louie K.B."/>
            <person name="Bewick A.J."/>
            <person name="Labutti K."/>
            <person name="Haridas S."/>
            <person name="Kuo A."/>
            <person name="Salamov A."/>
            <person name="Ahrendt S.R."/>
            <person name="Lau R."/>
            <person name="Bowen B.P."/>
            <person name="Lipzen A."/>
            <person name="Sullivan W."/>
            <person name="Andreopoulos W.B."/>
            <person name="Clum A."/>
            <person name="Lindquist E."/>
            <person name="Daum C."/>
            <person name="Northen T.R."/>
            <person name="Ramamoorthy G."/>
            <person name="Schmitz R.J."/>
            <person name="Gryganskyi A."/>
            <person name="Culley D."/>
            <person name="Magnuson J."/>
            <person name="James T.Y."/>
            <person name="O'Malley M.A."/>
            <person name="Stajich J.E."/>
            <person name="Spatafora J.W."/>
            <person name="Visel A."/>
            <person name="Grigoriev I.V."/>
        </authorList>
    </citation>
    <scope>NUCLEOTIDE SEQUENCE [LARGE SCALE GENOMIC DNA]</scope>
    <source>
        <strain evidence="1 2">NRRL Y-17943</strain>
    </source>
</reference>
<evidence type="ECO:0000313" key="2">
    <source>
        <dbReference type="Proteomes" id="UP000193218"/>
    </source>
</evidence>
<dbReference type="GeneID" id="33556753"/>
<name>A0A1Y1ULM3_9TREE</name>
<gene>
    <name evidence="1" type="ORF">BD324DRAFT_617674</name>
</gene>
<dbReference type="RefSeq" id="XP_021872745.1">
    <property type="nucleotide sequence ID" value="XM_022014945.1"/>
</dbReference>
<dbReference type="InParanoid" id="A0A1Y1ULM3"/>
<comment type="caution">
    <text evidence="1">The sequence shown here is derived from an EMBL/GenBank/DDBJ whole genome shotgun (WGS) entry which is preliminary data.</text>
</comment>
<sequence length="117" mass="13184">MLISSATLSLFCFATMRNICFRLLCFLFILLFLLCFRSICFRFVILLCFDCSALAPFDCFRATLLPSLACCSPSDGTRRDPWKRPLATAYRPSSRAVVPAPLSRLRVRSLAPQVYSG</sequence>
<accession>A0A1Y1ULM3</accession>
<proteinExistence type="predicted"/>
<protein>
    <submittedName>
        <fullName evidence="1">Uncharacterized protein</fullName>
    </submittedName>
</protein>
<dbReference type="AlphaFoldDB" id="A0A1Y1ULM3"/>